<dbReference type="EMBL" id="JASCZI010033141">
    <property type="protein sequence ID" value="MED6128778.1"/>
    <property type="molecule type" value="Genomic_DNA"/>
</dbReference>
<reference evidence="2 3" key="1">
    <citation type="journal article" date="2023" name="Plants (Basel)">
        <title>Bridging the Gap: Combining Genomics and Transcriptomics Approaches to Understand Stylosanthes scabra, an Orphan Legume from the Brazilian Caatinga.</title>
        <authorList>
            <person name="Ferreira-Neto J.R.C."/>
            <person name="da Silva M.D."/>
            <person name="Binneck E."/>
            <person name="de Melo N.F."/>
            <person name="da Silva R.H."/>
            <person name="de Melo A.L.T.M."/>
            <person name="Pandolfi V."/>
            <person name="Bustamante F.O."/>
            <person name="Brasileiro-Vidal A.C."/>
            <person name="Benko-Iseppon A.M."/>
        </authorList>
    </citation>
    <scope>NUCLEOTIDE SEQUENCE [LARGE SCALE GENOMIC DNA]</scope>
    <source>
        <tissue evidence="2">Leaves</tissue>
    </source>
</reference>
<name>A0ABU6RYA7_9FABA</name>
<feature type="compositionally biased region" description="Polar residues" evidence="1">
    <location>
        <begin position="39"/>
        <end position="52"/>
    </location>
</feature>
<feature type="compositionally biased region" description="Basic residues" evidence="1">
    <location>
        <begin position="126"/>
        <end position="141"/>
    </location>
</feature>
<protein>
    <submittedName>
        <fullName evidence="2">Uncharacterized protein</fullName>
    </submittedName>
</protein>
<gene>
    <name evidence="2" type="ORF">PIB30_101232</name>
</gene>
<evidence type="ECO:0000313" key="2">
    <source>
        <dbReference type="EMBL" id="MED6128778.1"/>
    </source>
</evidence>
<sequence length="148" mass="17463">MSYDEALCAFQRENQEMREAQKRTESQLNHLTEMLQKLISQQSSAIATSTKPQGGHKCYPKQRGREEEDEDENEEGSVSWWYDLLAYLVDSDDEEGKENEDEFDEEDKDKSTKEDSEDESDEEKMRQKKKERVKRTKRKSITTKEHSS</sequence>
<organism evidence="2 3">
    <name type="scientific">Stylosanthes scabra</name>
    <dbReference type="NCBI Taxonomy" id="79078"/>
    <lineage>
        <taxon>Eukaryota</taxon>
        <taxon>Viridiplantae</taxon>
        <taxon>Streptophyta</taxon>
        <taxon>Embryophyta</taxon>
        <taxon>Tracheophyta</taxon>
        <taxon>Spermatophyta</taxon>
        <taxon>Magnoliopsida</taxon>
        <taxon>eudicotyledons</taxon>
        <taxon>Gunneridae</taxon>
        <taxon>Pentapetalae</taxon>
        <taxon>rosids</taxon>
        <taxon>fabids</taxon>
        <taxon>Fabales</taxon>
        <taxon>Fabaceae</taxon>
        <taxon>Papilionoideae</taxon>
        <taxon>50 kb inversion clade</taxon>
        <taxon>dalbergioids sensu lato</taxon>
        <taxon>Dalbergieae</taxon>
        <taxon>Pterocarpus clade</taxon>
        <taxon>Stylosanthes</taxon>
    </lineage>
</organism>
<keyword evidence="3" id="KW-1185">Reference proteome</keyword>
<evidence type="ECO:0000313" key="3">
    <source>
        <dbReference type="Proteomes" id="UP001341840"/>
    </source>
</evidence>
<feature type="region of interest" description="Disordered" evidence="1">
    <location>
        <begin position="39"/>
        <end position="77"/>
    </location>
</feature>
<feature type="compositionally biased region" description="Acidic residues" evidence="1">
    <location>
        <begin position="91"/>
        <end position="107"/>
    </location>
</feature>
<evidence type="ECO:0000256" key="1">
    <source>
        <dbReference type="SAM" id="MobiDB-lite"/>
    </source>
</evidence>
<comment type="caution">
    <text evidence="2">The sequence shown here is derived from an EMBL/GenBank/DDBJ whole genome shotgun (WGS) entry which is preliminary data.</text>
</comment>
<feature type="region of interest" description="Disordered" evidence="1">
    <location>
        <begin position="91"/>
        <end position="148"/>
    </location>
</feature>
<dbReference type="Proteomes" id="UP001341840">
    <property type="component" value="Unassembled WGS sequence"/>
</dbReference>
<proteinExistence type="predicted"/>
<accession>A0ABU6RYA7</accession>